<name>A0ABZ0Y4M1_9BURK</name>
<gene>
    <name evidence="3" type="ORF">SR858_11110</name>
</gene>
<dbReference type="SUPFAM" id="SSF117074">
    <property type="entry name" value="Hypothetical protein PA1324"/>
    <property type="match status" value="1"/>
</dbReference>
<sequence length="166" mass="17741">MKKPIIAALAIAALAGCASRPPAPTYKQFSSSAEAEYEPYLVDGNSEIVGQAFLAQKGGGTVKAAGRLVTIDPVTEVSRAWWYQAGKVWRYKSTVPPFPKFVSARRSTTADADGRFKFSNIPAGSYYIRTEITWDVPFHGAQGGLVTGIVEVKAGESKQAIVNGAN</sequence>
<keyword evidence="3" id="KW-0449">Lipoprotein</keyword>
<keyword evidence="2" id="KW-0732">Signal</keyword>
<reference evidence="3 4" key="1">
    <citation type="submission" date="2023-11" db="EMBL/GenBank/DDBJ databases">
        <title>MicrobeMod: A computational toolkit for identifying prokaryotic methylation and restriction-modification with nanopore sequencing.</title>
        <authorList>
            <person name="Crits-Christoph A."/>
            <person name="Kang S.C."/>
            <person name="Lee H."/>
            <person name="Ostrov N."/>
        </authorList>
    </citation>
    <scope>NUCLEOTIDE SEQUENCE [LARGE SCALE GENOMIC DNA]</scope>
    <source>
        <strain evidence="3 4">ATCC 25935</strain>
    </source>
</reference>
<protein>
    <recommendedName>
        <fullName evidence="1">Type IV secretion system putative lipoprotein virB7</fullName>
    </recommendedName>
</protein>
<dbReference type="EMBL" id="CP140152">
    <property type="protein sequence ID" value="WQH06846.1"/>
    <property type="molecule type" value="Genomic_DNA"/>
</dbReference>
<evidence type="ECO:0000256" key="2">
    <source>
        <dbReference type="ARBA" id="ARBA00022729"/>
    </source>
</evidence>
<organism evidence="3 4">
    <name type="scientific">Duganella zoogloeoides</name>
    <dbReference type="NCBI Taxonomy" id="75659"/>
    <lineage>
        <taxon>Bacteria</taxon>
        <taxon>Pseudomonadati</taxon>
        <taxon>Pseudomonadota</taxon>
        <taxon>Betaproteobacteria</taxon>
        <taxon>Burkholderiales</taxon>
        <taxon>Oxalobacteraceae</taxon>
        <taxon>Telluria group</taxon>
        <taxon>Duganella</taxon>
    </lineage>
</organism>
<evidence type="ECO:0000256" key="1">
    <source>
        <dbReference type="ARBA" id="ARBA00017922"/>
    </source>
</evidence>
<evidence type="ECO:0000313" key="3">
    <source>
        <dbReference type="EMBL" id="WQH06846.1"/>
    </source>
</evidence>
<dbReference type="GeneID" id="43162686"/>
<dbReference type="InterPro" id="IPR012640">
    <property type="entry name" value="Membr_lipoprot_lipid_attach_CS"/>
</dbReference>
<dbReference type="Proteomes" id="UP001326110">
    <property type="component" value="Chromosome"/>
</dbReference>
<evidence type="ECO:0000313" key="4">
    <source>
        <dbReference type="Proteomes" id="UP001326110"/>
    </source>
</evidence>
<accession>A0ABZ0Y4M1</accession>
<keyword evidence="4" id="KW-1185">Reference proteome</keyword>
<dbReference type="RefSeq" id="WP_019920853.1">
    <property type="nucleotide sequence ID" value="NZ_CP140152.1"/>
</dbReference>
<proteinExistence type="predicted"/>
<dbReference type="Pfam" id="PF08139">
    <property type="entry name" value="LPAM_1"/>
    <property type="match status" value="1"/>
</dbReference>
<dbReference type="PROSITE" id="PS51257">
    <property type="entry name" value="PROKAR_LIPOPROTEIN"/>
    <property type="match status" value="1"/>
</dbReference>